<sequence length="177" mass="20007">MSDWGIPLPSTHTNPTEDSQDQQDGASRVEEEDVHVDEYTRYERSMTTLRKQANKLAQQLEKDTEICDHFNEVMGPALQVMSKLSVQASDRAAMLQKQIDTARRLAVMRETNAARETREDAGAAVGDQTTVQCHLLRDRILGVAKAIGVIENELRRHDNIVTTTYEACSKRRALIRQ</sequence>
<dbReference type="STRING" id="1237896.T0KJ02"/>
<organism evidence="2 3">
    <name type="scientific">Colletotrichum gloeosporioides (strain Cg-14)</name>
    <name type="common">Anthracnose fungus</name>
    <name type="synonym">Glomerella cingulata</name>
    <dbReference type="NCBI Taxonomy" id="1237896"/>
    <lineage>
        <taxon>Eukaryota</taxon>
        <taxon>Fungi</taxon>
        <taxon>Dikarya</taxon>
        <taxon>Ascomycota</taxon>
        <taxon>Pezizomycotina</taxon>
        <taxon>Sordariomycetes</taxon>
        <taxon>Hypocreomycetidae</taxon>
        <taxon>Glomerellales</taxon>
        <taxon>Glomerellaceae</taxon>
        <taxon>Colletotrichum</taxon>
        <taxon>Colletotrichum gloeosporioides species complex</taxon>
    </lineage>
</organism>
<evidence type="ECO:0000313" key="2">
    <source>
        <dbReference type="EMBL" id="EQB52843.1"/>
    </source>
</evidence>
<dbReference type="EMBL" id="AMYD01001503">
    <property type="protein sequence ID" value="EQB52843.1"/>
    <property type="molecule type" value="Genomic_DNA"/>
</dbReference>
<protein>
    <submittedName>
        <fullName evidence="2">Uncharacterized protein</fullName>
    </submittedName>
</protein>
<dbReference type="AlphaFoldDB" id="T0KJ02"/>
<dbReference type="HOGENOM" id="CLU_1517751_0_0_1"/>
<proteinExistence type="predicted"/>
<dbReference type="Proteomes" id="UP000015530">
    <property type="component" value="Unassembled WGS sequence"/>
</dbReference>
<reference evidence="3" key="1">
    <citation type="journal article" date="2013" name="Mol. Plant Microbe Interact.">
        <title>Global aspects of pacC regulation of pathogenicity genes in Colletotrichum gloeosporioides as revealed by transcriptome analysis.</title>
        <authorList>
            <person name="Alkan N."/>
            <person name="Meng X."/>
            <person name="Friedlander G."/>
            <person name="Reuveni E."/>
            <person name="Sukno S."/>
            <person name="Sherman A."/>
            <person name="Thon M."/>
            <person name="Fluhr R."/>
            <person name="Prusky D."/>
        </authorList>
    </citation>
    <scope>NUCLEOTIDE SEQUENCE [LARGE SCALE GENOMIC DNA]</scope>
    <source>
        <strain evidence="3">Cg-14</strain>
    </source>
</reference>
<comment type="caution">
    <text evidence="2">The sequence shown here is derived from an EMBL/GenBank/DDBJ whole genome shotgun (WGS) entry which is preliminary data.</text>
</comment>
<feature type="compositionally biased region" description="Polar residues" evidence="1">
    <location>
        <begin position="10"/>
        <end position="25"/>
    </location>
</feature>
<gene>
    <name evidence="2" type="ORF">CGLO_07492</name>
</gene>
<accession>T0KJ02</accession>
<evidence type="ECO:0000313" key="3">
    <source>
        <dbReference type="Proteomes" id="UP000015530"/>
    </source>
</evidence>
<evidence type="ECO:0000256" key="1">
    <source>
        <dbReference type="SAM" id="MobiDB-lite"/>
    </source>
</evidence>
<feature type="region of interest" description="Disordered" evidence="1">
    <location>
        <begin position="1"/>
        <end position="40"/>
    </location>
</feature>
<name>T0KJ02_COLGC</name>